<evidence type="ECO:0000313" key="1">
    <source>
        <dbReference type="EMBL" id="HJA86517.1"/>
    </source>
</evidence>
<proteinExistence type="predicted"/>
<protein>
    <recommendedName>
        <fullName evidence="3">Phosphoenolpyruvate carboxykinase</fullName>
    </recommendedName>
</protein>
<accession>A0A9D2HYN9</accession>
<dbReference type="EMBL" id="DWZI01000050">
    <property type="protein sequence ID" value="HJA86517.1"/>
    <property type="molecule type" value="Genomic_DNA"/>
</dbReference>
<dbReference type="InterPro" id="IPR027417">
    <property type="entry name" value="P-loop_NTPase"/>
</dbReference>
<dbReference type="Gene3D" id="3.40.50.300">
    <property type="entry name" value="P-loop containing nucleotide triphosphate hydrolases"/>
    <property type="match status" value="1"/>
</dbReference>
<comment type="caution">
    <text evidence="1">The sequence shown here is derived from an EMBL/GenBank/DDBJ whole genome shotgun (WGS) entry which is preliminary data.</text>
</comment>
<dbReference type="Proteomes" id="UP000823862">
    <property type="component" value="Unassembled WGS sequence"/>
</dbReference>
<name>A0A9D2HYN9_9BACE</name>
<dbReference type="AlphaFoldDB" id="A0A9D2HYN9"/>
<evidence type="ECO:0000313" key="2">
    <source>
        <dbReference type="Proteomes" id="UP000823862"/>
    </source>
</evidence>
<sequence length="294" mass="32619">MMVLSIADWILKIECRSLAIEALPNWKPFLMPDEADEVAGEESLLAVLQTEVGLPVCGGSPTTTARPDGRLLCIWLLPGCCCLELAVPDKGIRCRLRADRNWRHVQTDWGLNGVSDYDLLNDLLMLTFIYASAFRHTVLVHASCVVTNDAGVAFLGPSGIGKSTHSRLWLKHIPGTRLLNDDQPVLRLFPWGEVRVYGSPWSGKTPCYHNEGVELKALFRMEQASENRAIRLSPLQSFRLLLGAVSLIGRDGMSFACISRTVAGVAGQIPVYVLRNRPEREAAELSYTLFRECL</sequence>
<reference evidence="1" key="1">
    <citation type="journal article" date="2021" name="PeerJ">
        <title>Extensive microbial diversity within the chicken gut microbiome revealed by metagenomics and culture.</title>
        <authorList>
            <person name="Gilroy R."/>
            <person name="Ravi A."/>
            <person name="Getino M."/>
            <person name="Pursley I."/>
            <person name="Horton D.L."/>
            <person name="Alikhan N.F."/>
            <person name="Baker D."/>
            <person name="Gharbi K."/>
            <person name="Hall N."/>
            <person name="Watson M."/>
            <person name="Adriaenssens E.M."/>
            <person name="Foster-Nyarko E."/>
            <person name="Jarju S."/>
            <person name="Secka A."/>
            <person name="Antonio M."/>
            <person name="Oren A."/>
            <person name="Chaudhuri R.R."/>
            <person name="La Ragione R."/>
            <person name="Hildebrand F."/>
            <person name="Pallen M.J."/>
        </authorList>
    </citation>
    <scope>NUCLEOTIDE SEQUENCE</scope>
    <source>
        <strain evidence="1">ChiHjej12B11-9795</strain>
    </source>
</reference>
<evidence type="ECO:0008006" key="3">
    <source>
        <dbReference type="Google" id="ProtNLM"/>
    </source>
</evidence>
<reference evidence="1" key="2">
    <citation type="submission" date="2021-04" db="EMBL/GenBank/DDBJ databases">
        <authorList>
            <person name="Gilroy R."/>
        </authorList>
    </citation>
    <scope>NUCLEOTIDE SEQUENCE</scope>
    <source>
        <strain evidence="1">ChiHjej12B11-9795</strain>
    </source>
</reference>
<organism evidence="1 2">
    <name type="scientific">Candidatus Bacteroides avicola</name>
    <dbReference type="NCBI Taxonomy" id="2838468"/>
    <lineage>
        <taxon>Bacteria</taxon>
        <taxon>Pseudomonadati</taxon>
        <taxon>Bacteroidota</taxon>
        <taxon>Bacteroidia</taxon>
        <taxon>Bacteroidales</taxon>
        <taxon>Bacteroidaceae</taxon>
        <taxon>Bacteroides</taxon>
    </lineage>
</organism>
<dbReference type="SUPFAM" id="SSF53795">
    <property type="entry name" value="PEP carboxykinase-like"/>
    <property type="match status" value="1"/>
</dbReference>
<gene>
    <name evidence="1" type="ORF">H9950_10090</name>
</gene>